<comment type="similarity">
    <text evidence="1">Belongs to the ATP-dependent AMP-binding enzyme family.</text>
</comment>
<keyword evidence="2 4" id="KW-0436">Ligase</keyword>
<name>D0LXU0_HALO1</name>
<evidence type="ECO:0000256" key="1">
    <source>
        <dbReference type="ARBA" id="ARBA00006432"/>
    </source>
</evidence>
<dbReference type="Gene3D" id="3.40.50.12780">
    <property type="entry name" value="N-terminal domain of ligase-like"/>
    <property type="match status" value="1"/>
</dbReference>
<dbReference type="InterPro" id="IPR042099">
    <property type="entry name" value="ANL_N_sf"/>
</dbReference>
<dbReference type="PANTHER" id="PTHR22754:SF32">
    <property type="entry name" value="DISCO-INTERACTING PROTEIN 2"/>
    <property type="match status" value="1"/>
</dbReference>
<evidence type="ECO:0000259" key="3">
    <source>
        <dbReference type="Pfam" id="PF00501"/>
    </source>
</evidence>
<evidence type="ECO:0000313" key="4">
    <source>
        <dbReference type="EMBL" id="ACY14295.1"/>
    </source>
</evidence>
<protein>
    <submittedName>
        <fullName evidence="4">AMP-dependent synthetase and ligase</fullName>
    </submittedName>
</protein>
<gene>
    <name evidence="4" type="ordered locus">Hoch_1746</name>
</gene>
<dbReference type="FunFam" id="3.40.50.12780:FF:000013">
    <property type="entry name" value="Long-chain-fatty-acid--AMP ligase FadD32"/>
    <property type="match status" value="1"/>
</dbReference>
<evidence type="ECO:0000313" key="5">
    <source>
        <dbReference type="Proteomes" id="UP000001880"/>
    </source>
</evidence>
<dbReference type="Proteomes" id="UP000001880">
    <property type="component" value="Chromosome"/>
</dbReference>
<organism evidence="4 5">
    <name type="scientific">Haliangium ochraceum (strain DSM 14365 / JCM 11303 / SMP-2)</name>
    <dbReference type="NCBI Taxonomy" id="502025"/>
    <lineage>
        <taxon>Bacteria</taxon>
        <taxon>Pseudomonadati</taxon>
        <taxon>Myxococcota</taxon>
        <taxon>Polyangia</taxon>
        <taxon>Haliangiales</taxon>
        <taxon>Kofleriaceae</taxon>
        <taxon>Haliangium</taxon>
    </lineage>
</organism>
<dbReference type="EMBL" id="CP001804">
    <property type="protein sequence ID" value="ACY14295.1"/>
    <property type="molecule type" value="Genomic_DNA"/>
</dbReference>
<dbReference type="InterPro" id="IPR040097">
    <property type="entry name" value="FAAL/FAAC"/>
</dbReference>
<accession>D0LXU0</accession>
<dbReference type="OrthoDB" id="5480912at2"/>
<dbReference type="InterPro" id="IPR000873">
    <property type="entry name" value="AMP-dep_synth/lig_dom"/>
</dbReference>
<keyword evidence="5" id="KW-1185">Reference proteome</keyword>
<dbReference type="KEGG" id="hoh:Hoch_1746"/>
<reference evidence="4 5" key="1">
    <citation type="journal article" date="2010" name="Stand. Genomic Sci.">
        <title>Complete genome sequence of Haliangium ochraceum type strain (SMP-2).</title>
        <authorList>
            <consortium name="US DOE Joint Genome Institute (JGI-PGF)"/>
            <person name="Ivanova N."/>
            <person name="Daum C."/>
            <person name="Lang E."/>
            <person name="Abt B."/>
            <person name="Kopitz M."/>
            <person name="Saunders E."/>
            <person name="Lapidus A."/>
            <person name="Lucas S."/>
            <person name="Glavina Del Rio T."/>
            <person name="Nolan M."/>
            <person name="Tice H."/>
            <person name="Copeland A."/>
            <person name="Cheng J.F."/>
            <person name="Chen F."/>
            <person name="Bruce D."/>
            <person name="Goodwin L."/>
            <person name="Pitluck S."/>
            <person name="Mavromatis K."/>
            <person name="Pati A."/>
            <person name="Mikhailova N."/>
            <person name="Chen A."/>
            <person name="Palaniappan K."/>
            <person name="Land M."/>
            <person name="Hauser L."/>
            <person name="Chang Y.J."/>
            <person name="Jeffries C.D."/>
            <person name="Detter J.C."/>
            <person name="Brettin T."/>
            <person name="Rohde M."/>
            <person name="Goker M."/>
            <person name="Bristow J."/>
            <person name="Markowitz V."/>
            <person name="Eisen J.A."/>
            <person name="Hugenholtz P."/>
            <person name="Kyrpides N.C."/>
            <person name="Klenk H.P."/>
        </authorList>
    </citation>
    <scope>NUCLEOTIDE SEQUENCE [LARGE SCALE GENOMIC DNA]</scope>
    <source>
        <strain evidence="5">DSM 14365 / CIP 107738 / JCM 11303 / AJ 13395 / SMP-2</strain>
    </source>
</reference>
<dbReference type="eggNOG" id="COG0318">
    <property type="taxonomic scope" value="Bacteria"/>
</dbReference>
<dbReference type="GO" id="GO:0070566">
    <property type="term" value="F:adenylyltransferase activity"/>
    <property type="evidence" value="ECO:0007669"/>
    <property type="project" value="TreeGrafter"/>
</dbReference>
<dbReference type="PANTHER" id="PTHR22754">
    <property type="entry name" value="DISCO-INTERACTING PROTEIN 2 DIP2 -RELATED"/>
    <property type="match status" value="1"/>
</dbReference>
<sequence>MSTSMSTSLSSFTNLVDNLQHHAEAQGDKRACTFLEDGERRETVWSYSDLDRRARSVAAALQERIPDGARPQERALLLYAPGLDYIAAFFGCLYARVLAVPAYPPHPGQSVDRILSIVDDAAPVVALTTANILKAVQPFIAQYPALARVHWIATDTLSEGTEAGWRRPDLDGDTLAFLQYTSGSTATPRGVMVSHGNLVANHAMIRRGFDHDENTCMVGWLPLYHDMGLIGNVLHPIFLGVPTVLMSPWSFLQRPARWLWAISRYRATTSGGPNFGYALCTRKVKPEQREELDLSSWRVAYNGAEPVRHETLQRFAESFAPQGFQAKAFYPCYGLAEATLFVSGGVSSEPPRVAKVAAEALERDAFDPAQTGSGKSRTLVSCGRAWSDEGRIAIVEPESGMLLPDGQVGEIWVSGPHVSRGGYWNAEEKNAETFQATLAGAKGERFLRTGDLGVLRGGELYVTGRIKDMVIIEGRNHYAQDLEQTIETAITGLRPGNIAAFSIDEDGEERVVIVAEVDRRYRPADAPEGGDEPRLDRKAAAQQARRVLSSEHGLPLHELLLVQPDQMPKTSSGKLQRRACRALYQGERLRAW</sequence>
<dbReference type="GO" id="GO:0006633">
    <property type="term" value="P:fatty acid biosynthetic process"/>
    <property type="evidence" value="ECO:0007669"/>
    <property type="project" value="TreeGrafter"/>
</dbReference>
<dbReference type="CDD" id="cd05931">
    <property type="entry name" value="FAAL"/>
    <property type="match status" value="1"/>
</dbReference>
<dbReference type="Pfam" id="PF00501">
    <property type="entry name" value="AMP-binding"/>
    <property type="match status" value="1"/>
</dbReference>
<proteinExistence type="inferred from homology"/>
<dbReference type="GO" id="GO:0071766">
    <property type="term" value="P:Actinobacterium-type cell wall biogenesis"/>
    <property type="evidence" value="ECO:0007669"/>
    <property type="project" value="UniProtKB-ARBA"/>
</dbReference>
<feature type="domain" description="AMP-dependent synthetase/ligase" evidence="3">
    <location>
        <begin position="19"/>
        <end position="421"/>
    </location>
</feature>
<dbReference type="InterPro" id="IPR045851">
    <property type="entry name" value="AMP-bd_C_sf"/>
</dbReference>
<dbReference type="AlphaFoldDB" id="D0LXU0"/>
<dbReference type="STRING" id="502025.Hoch_1746"/>
<dbReference type="HOGENOM" id="CLU_000022_23_7_7"/>
<dbReference type="GO" id="GO:0005886">
    <property type="term" value="C:plasma membrane"/>
    <property type="evidence" value="ECO:0007669"/>
    <property type="project" value="TreeGrafter"/>
</dbReference>
<dbReference type="Gene3D" id="3.30.300.30">
    <property type="match status" value="1"/>
</dbReference>
<evidence type="ECO:0000256" key="2">
    <source>
        <dbReference type="ARBA" id="ARBA00022598"/>
    </source>
</evidence>
<dbReference type="GO" id="GO:0016874">
    <property type="term" value="F:ligase activity"/>
    <property type="evidence" value="ECO:0007669"/>
    <property type="project" value="UniProtKB-KW"/>
</dbReference>
<dbReference type="SUPFAM" id="SSF56801">
    <property type="entry name" value="Acetyl-CoA synthetase-like"/>
    <property type="match status" value="1"/>
</dbReference>